<organism evidence="4 5">
    <name type="scientific">Thelonectria olida</name>
    <dbReference type="NCBI Taxonomy" id="1576542"/>
    <lineage>
        <taxon>Eukaryota</taxon>
        <taxon>Fungi</taxon>
        <taxon>Dikarya</taxon>
        <taxon>Ascomycota</taxon>
        <taxon>Pezizomycotina</taxon>
        <taxon>Sordariomycetes</taxon>
        <taxon>Hypocreomycetidae</taxon>
        <taxon>Hypocreales</taxon>
        <taxon>Nectriaceae</taxon>
        <taxon>Thelonectria</taxon>
    </lineage>
</organism>
<feature type="region of interest" description="Disordered" evidence="2">
    <location>
        <begin position="26"/>
        <end position="97"/>
    </location>
</feature>
<evidence type="ECO:0000259" key="3">
    <source>
        <dbReference type="PROSITE" id="PS50837"/>
    </source>
</evidence>
<dbReference type="Gene3D" id="3.40.50.300">
    <property type="entry name" value="P-loop containing nucleotide triphosphate hydrolases"/>
    <property type="match status" value="1"/>
</dbReference>
<dbReference type="InterPro" id="IPR027417">
    <property type="entry name" value="P-loop_NTPase"/>
</dbReference>
<name>A0A9P8W185_9HYPO</name>
<feature type="domain" description="NACHT" evidence="3">
    <location>
        <begin position="381"/>
        <end position="529"/>
    </location>
</feature>
<dbReference type="Pfam" id="PF12796">
    <property type="entry name" value="Ank_2"/>
    <property type="match status" value="1"/>
</dbReference>
<dbReference type="SUPFAM" id="SSF48403">
    <property type="entry name" value="Ankyrin repeat"/>
    <property type="match status" value="1"/>
</dbReference>
<evidence type="ECO:0000256" key="2">
    <source>
        <dbReference type="SAM" id="MobiDB-lite"/>
    </source>
</evidence>
<dbReference type="AlphaFoldDB" id="A0A9P8W185"/>
<dbReference type="PANTHER" id="PTHR10039">
    <property type="entry name" value="AMELOGENIN"/>
    <property type="match status" value="1"/>
</dbReference>
<feature type="compositionally biased region" description="Polar residues" evidence="2">
    <location>
        <begin position="37"/>
        <end position="72"/>
    </location>
</feature>
<dbReference type="Pfam" id="PF24883">
    <property type="entry name" value="NPHP3_N"/>
    <property type="match status" value="1"/>
</dbReference>
<dbReference type="InterPro" id="IPR007111">
    <property type="entry name" value="NACHT_NTPase"/>
</dbReference>
<dbReference type="PROSITE" id="PS50837">
    <property type="entry name" value="NACHT"/>
    <property type="match status" value="1"/>
</dbReference>
<dbReference type="PANTHER" id="PTHR10039:SF10">
    <property type="entry name" value="NACHT DOMAIN-CONTAINING PROTEIN"/>
    <property type="match status" value="1"/>
</dbReference>
<evidence type="ECO:0000313" key="5">
    <source>
        <dbReference type="Proteomes" id="UP000777438"/>
    </source>
</evidence>
<reference evidence="4 5" key="1">
    <citation type="journal article" date="2021" name="Nat. Commun.">
        <title>Genetic determinants of endophytism in the Arabidopsis root mycobiome.</title>
        <authorList>
            <person name="Mesny F."/>
            <person name="Miyauchi S."/>
            <person name="Thiergart T."/>
            <person name="Pickel B."/>
            <person name="Atanasova L."/>
            <person name="Karlsson M."/>
            <person name="Huettel B."/>
            <person name="Barry K.W."/>
            <person name="Haridas S."/>
            <person name="Chen C."/>
            <person name="Bauer D."/>
            <person name="Andreopoulos W."/>
            <person name="Pangilinan J."/>
            <person name="LaButti K."/>
            <person name="Riley R."/>
            <person name="Lipzen A."/>
            <person name="Clum A."/>
            <person name="Drula E."/>
            <person name="Henrissat B."/>
            <person name="Kohler A."/>
            <person name="Grigoriev I.V."/>
            <person name="Martin F.M."/>
            <person name="Hacquard S."/>
        </authorList>
    </citation>
    <scope>NUCLEOTIDE SEQUENCE [LARGE SCALE GENOMIC DNA]</scope>
    <source>
        <strain evidence="4 5">MPI-CAGE-CH-0241</strain>
    </source>
</reference>
<comment type="caution">
    <text evidence="4">The sequence shown here is derived from an EMBL/GenBank/DDBJ whole genome shotgun (WGS) entry which is preliminary data.</text>
</comment>
<accession>A0A9P8W185</accession>
<dbReference type="SUPFAM" id="SSF52540">
    <property type="entry name" value="P-loop containing nucleoside triphosphate hydrolases"/>
    <property type="match status" value="1"/>
</dbReference>
<dbReference type="InterPro" id="IPR056884">
    <property type="entry name" value="NPHP3-like_N"/>
</dbReference>
<protein>
    <recommendedName>
        <fullName evidence="3">NACHT domain-containing protein</fullName>
    </recommendedName>
</protein>
<dbReference type="EMBL" id="JAGPYM010000019">
    <property type="protein sequence ID" value="KAH6884995.1"/>
    <property type="molecule type" value="Genomic_DNA"/>
</dbReference>
<dbReference type="Proteomes" id="UP000777438">
    <property type="component" value="Unassembled WGS sequence"/>
</dbReference>
<proteinExistence type="predicted"/>
<dbReference type="Gene3D" id="1.25.40.20">
    <property type="entry name" value="Ankyrin repeat-containing domain"/>
    <property type="match status" value="1"/>
</dbReference>
<dbReference type="InterPro" id="IPR036770">
    <property type="entry name" value="Ankyrin_rpt-contain_sf"/>
</dbReference>
<sequence length="1224" mass="138601">MTSSTMQNQGFRHRLRERLNRFRRKSRNSLDDGNIHLPQSTQQDPDLATSTASISQYVTSTAGSLPSNQTNDAPRECANTGDDEAQNQTHQMAPGTTRLDQRLTTDPSTVEDDMAGVVISSDLWSTAYREAVESLGEEIDVAILKGRNVEQLFRELEEIDKEATQESVFLKGVKYLQSIQVPLERFKLALDLASPLTSLEPTASTVFGVVRSVTAIAIIFSTADLEFAKQIGEMLEQIAYIDDCDTLGQKADKEDIHKALVLVYQKLLEFYKVAFEILTRKGAKLVMRLILENGRLPSIVQDFLRHADTLRKLVQKATWEIVEDIKAMLYDQEIGRWLGSDKMSRQSQYHASLQDLRADQACEFLLTNPKFIHWDCASDSQQLVVLGDMGCGKTVAMAFLVDELRRRSEHRLPQPKVCYYYCRDDETGHAIQIFSGLILSLLEQLPGLKKRFFEWYKQAQASGNFEPAKSTKKLEEFLQGVLEAIDRPVYLVIDGLDECDRASRNILLKSLRTLSQKIPRLKAVLSSRPREEILQQLNEMARIDLVSDAKRDGIIVEQTVERQLLHLSKDVKVLIIERLSRLAQGRAIWTKMIIELIEVRGITALGPMRRFLEDVRLPEQLTKLYVTLFSRCTSNEPENQELASTALKLLAIARRPLSILELAWAVALGTAQQDVTKVAALGDLVDHQRVMSLIHPFIARVDFSDVKKRQVQLIHQSVKEFIRDELTLNQSFLQTPATSNAADQASPHQRIKSLEAFILDICIKYLRLDDIDIANLFSEEQVAIEELPHDLDLFDDDREAPEYDPCCTWEAWEQDMIRYDPADRGFGEFFIYASCHWLDHFGAITVEPLPSLSSIENLCQAGSTRLDNWIEQNRRPDCAIKPRFEFDSGLYDPLSITSLYGSEAMLRDMLENSDFGEDKFLPNPALGAADQILQWGDLSRLRILLESNLGYQLQSFAFFRLVIGRWSAPGTRCNDWDLAFDLVDCVLDILVREQWGNELLCMAAGAGCIPIVRRLMMKAQQDTELRSELLRGSRCEQQLPFGKLMHQSIGEAVLGNHVDVVEYLLEENGIEAHLQFRNSRGENVLHLASRHCNPAMFRLLVPRFQEGIQQTDDQGDTALVRIIMSSSSSRGRYGSASTLLLQDGANWDSQSCDEQQDPLRIAVRLGDLDMCHLLVRIGKMNPLSAMARDDDGQMILKDETPENANNMLEILQFLRANIASTSAP</sequence>
<dbReference type="InterPro" id="IPR002110">
    <property type="entry name" value="Ankyrin_rpt"/>
</dbReference>
<evidence type="ECO:0000313" key="4">
    <source>
        <dbReference type="EMBL" id="KAH6884995.1"/>
    </source>
</evidence>
<gene>
    <name evidence="4" type="ORF">B0T10DRAFT_99164</name>
</gene>
<dbReference type="OrthoDB" id="163438at2759"/>
<keyword evidence="5" id="KW-1185">Reference proteome</keyword>
<keyword evidence="1" id="KW-0677">Repeat</keyword>
<evidence type="ECO:0000256" key="1">
    <source>
        <dbReference type="ARBA" id="ARBA00022737"/>
    </source>
</evidence>